<organism evidence="1 2">
    <name type="scientific">Caballeronia novacaledonica</name>
    <dbReference type="NCBI Taxonomy" id="1544861"/>
    <lineage>
        <taxon>Bacteria</taxon>
        <taxon>Pseudomonadati</taxon>
        <taxon>Pseudomonadota</taxon>
        <taxon>Betaproteobacteria</taxon>
        <taxon>Burkholderiales</taxon>
        <taxon>Burkholderiaceae</taxon>
        <taxon>Caballeronia</taxon>
    </lineage>
</organism>
<sequence length="52" mass="6017">MRTPERMAAPRDHRDFGIEERRGVHVVDVGVGRDQREREVEAAVANPRRQHA</sequence>
<comment type="caution">
    <text evidence="1">The sequence shown here is derived from an EMBL/GenBank/DDBJ whole genome shotgun (WGS) entry which is preliminary data.</text>
</comment>
<proteinExistence type="predicted"/>
<gene>
    <name evidence="1" type="ORF">CBA19CS22_22045</name>
</gene>
<evidence type="ECO:0000313" key="2">
    <source>
        <dbReference type="Proteomes" id="UP001055013"/>
    </source>
</evidence>
<accession>A0ACB5QW98</accession>
<keyword evidence="2" id="KW-1185">Reference proteome</keyword>
<evidence type="ECO:0000313" key="1">
    <source>
        <dbReference type="EMBL" id="GJH19273.1"/>
    </source>
</evidence>
<dbReference type="Proteomes" id="UP001055013">
    <property type="component" value="Unassembled WGS sequence"/>
</dbReference>
<reference evidence="1" key="1">
    <citation type="submission" date="2021-09" db="EMBL/GenBank/DDBJ databases">
        <title>Isolation and characterization of 3-chlorobenzoate degrading bacteria from soils in Shizuoka.</title>
        <authorList>
            <person name="Ifat A."/>
            <person name="Ogawa N."/>
            <person name="Kimbara K."/>
            <person name="Moriuchi R."/>
            <person name="Dohra H."/>
            <person name="Shintani M."/>
        </authorList>
    </citation>
    <scope>NUCLEOTIDE SEQUENCE</scope>
    <source>
        <strain evidence="1">19CS2-2</strain>
    </source>
</reference>
<dbReference type="EMBL" id="BPUR01000013">
    <property type="protein sequence ID" value="GJH19273.1"/>
    <property type="molecule type" value="Genomic_DNA"/>
</dbReference>
<protein>
    <submittedName>
        <fullName evidence="1">Uncharacterized protein</fullName>
    </submittedName>
</protein>
<name>A0ACB5QW98_9BURK</name>